<dbReference type="Pfam" id="PF02415">
    <property type="entry name" value="Chlam_PMP"/>
    <property type="match status" value="2"/>
</dbReference>
<comment type="subcellular location">
    <subcellularLocation>
        <location evidence="1">Cell envelope</location>
    </subcellularLocation>
    <subcellularLocation>
        <location evidence="2">Cell outer membrane</location>
    </subcellularLocation>
    <subcellularLocation>
        <location evidence="3">Secreted</location>
    </subcellularLocation>
</comment>
<dbReference type="Proteomes" id="UP001500936">
    <property type="component" value="Unassembled WGS sequence"/>
</dbReference>
<dbReference type="InterPro" id="IPR035986">
    <property type="entry name" value="PKD_dom_sf"/>
</dbReference>
<dbReference type="InterPro" id="IPR007110">
    <property type="entry name" value="Ig-like_dom"/>
</dbReference>
<keyword evidence="11" id="KW-1185">Reference proteome</keyword>
<dbReference type="InterPro" id="IPR003368">
    <property type="entry name" value="POMP_repeat"/>
</dbReference>
<dbReference type="InterPro" id="IPR036249">
    <property type="entry name" value="Thioredoxin-like_sf"/>
</dbReference>
<dbReference type="InterPro" id="IPR013783">
    <property type="entry name" value="Ig-like_fold"/>
</dbReference>
<reference evidence="11" key="1">
    <citation type="journal article" date="2019" name="Int. J. Syst. Evol. Microbiol.">
        <title>The Global Catalogue of Microorganisms (GCM) 10K type strain sequencing project: providing services to taxonomists for standard genome sequencing and annotation.</title>
        <authorList>
            <consortium name="The Broad Institute Genomics Platform"/>
            <consortium name="The Broad Institute Genome Sequencing Center for Infectious Disease"/>
            <person name="Wu L."/>
            <person name="Ma J."/>
        </authorList>
    </citation>
    <scope>NUCLEOTIDE SEQUENCE [LARGE SCALE GENOMIC DNA]</scope>
    <source>
        <strain evidence="11">JCM 17925</strain>
    </source>
</reference>
<keyword evidence="4" id="KW-0964">Secreted</keyword>
<dbReference type="Gene3D" id="2.60.40.10">
    <property type="entry name" value="Immunoglobulins"/>
    <property type="match status" value="1"/>
</dbReference>
<evidence type="ECO:0000313" key="11">
    <source>
        <dbReference type="Proteomes" id="UP001500936"/>
    </source>
</evidence>
<evidence type="ECO:0000256" key="5">
    <source>
        <dbReference type="ARBA" id="ARBA00022729"/>
    </source>
</evidence>
<dbReference type="SUPFAM" id="SSF48726">
    <property type="entry name" value="Immunoglobulin"/>
    <property type="match status" value="1"/>
</dbReference>
<dbReference type="NCBIfam" id="NF041518">
    <property type="entry name" value="choice_anch_Q"/>
    <property type="match status" value="1"/>
</dbReference>
<evidence type="ECO:0000256" key="3">
    <source>
        <dbReference type="ARBA" id="ARBA00004613"/>
    </source>
</evidence>
<dbReference type="Gene3D" id="2.160.20.10">
    <property type="entry name" value="Single-stranded right-handed beta-helix, Pectin lyase-like"/>
    <property type="match status" value="1"/>
</dbReference>
<dbReference type="SUPFAM" id="SSF49299">
    <property type="entry name" value="PKD domain"/>
    <property type="match status" value="1"/>
</dbReference>
<dbReference type="InterPro" id="IPR001673">
    <property type="entry name" value="S_mold_repeat"/>
</dbReference>
<dbReference type="InterPro" id="IPR012334">
    <property type="entry name" value="Pectin_lyas_fold"/>
</dbReference>
<dbReference type="InterPro" id="IPR036179">
    <property type="entry name" value="Ig-like_dom_sf"/>
</dbReference>
<dbReference type="PANTHER" id="PTHR31797:SF6">
    <property type="entry name" value="CHITIN-BINDING TYPE-2 DOMAIN-CONTAINING PROTEIN"/>
    <property type="match status" value="1"/>
</dbReference>
<dbReference type="InterPro" id="IPR011050">
    <property type="entry name" value="Pectin_lyase_fold/virulence"/>
</dbReference>
<evidence type="ECO:0000256" key="8">
    <source>
        <dbReference type="SAM" id="SignalP"/>
    </source>
</evidence>
<dbReference type="PANTHER" id="PTHR31797">
    <property type="entry name" value="EXTRACELLULAR MATRIX PROTEIN A-RELATED"/>
    <property type="match status" value="1"/>
</dbReference>
<protein>
    <recommendedName>
        <fullName evidence="9">Ig-like domain-containing protein</fullName>
    </recommendedName>
</protein>
<proteinExistence type="predicted"/>
<organism evidence="10 11">
    <name type="scientific">Nibrella viscosa</name>
    <dbReference type="NCBI Taxonomy" id="1084524"/>
    <lineage>
        <taxon>Bacteria</taxon>
        <taxon>Pseudomonadati</taxon>
        <taxon>Bacteroidota</taxon>
        <taxon>Cytophagia</taxon>
        <taxon>Cytophagales</taxon>
        <taxon>Spirosomataceae</taxon>
        <taxon>Nibrella</taxon>
    </lineage>
</organism>
<dbReference type="EMBL" id="BAABHB010000012">
    <property type="protein sequence ID" value="GAA4415045.1"/>
    <property type="molecule type" value="Genomic_DNA"/>
</dbReference>
<evidence type="ECO:0000256" key="6">
    <source>
        <dbReference type="ARBA" id="ARBA00023136"/>
    </source>
</evidence>
<dbReference type="SUPFAM" id="SSF52833">
    <property type="entry name" value="Thioredoxin-like"/>
    <property type="match status" value="1"/>
</dbReference>
<accession>A0ABP8KT51</accession>
<evidence type="ECO:0000256" key="1">
    <source>
        <dbReference type="ARBA" id="ARBA00004196"/>
    </source>
</evidence>
<evidence type="ECO:0000259" key="9">
    <source>
        <dbReference type="PROSITE" id="PS50835"/>
    </source>
</evidence>
<keyword evidence="7" id="KW-0998">Cell outer membrane</keyword>
<dbReference type="SUPFAM" id="SSF51126">
    <property type="entry name" value="Pectin lyase-like"/>
    <property type="match status" value="1"/>
</dbReference>
<dbReference type="InterPro" id="IPR052846">
    <property type="entry name" value="ECM-enzyme_regulator"/>
</dbReference>
<feature type="signal peptide" evidence="8">
    <location>
        <begin position="1"/>
        <end position="22"/>
    </location>
</feature>
<keyword evidence="6" id="KW-0472">Membrane</keyword>
<dbReference type="Gene3D" id="3.40.30.10">
    <property type="entry name" value="Glutaredoxin"/>
    <property type="match status" value="1"/>
</dbReference>
<gene>
    <name evidence="10" type="ORF">GCM10023187_45200</name>
</gene>
<evidence type="ECO:0000256" key="4">
    <source>
        <dbReference type="ARBA" id="ARBA00022525"/>
    </source>
</evidence>
<dbReference type="InterPro" id="IPR059226">
    <property type="entry name" value="Choice_anch_Q_dom"/>
</dbReference>
<evidence type="ECO:0000313" key="10">
    <source>
        <dbReference type="EMBL" id="GAA4415045.1"/>
    </source>
</evidence>
<dbReference type="PROSITE" id="PS50835">
    <property type="entry name" value="IG_LIKE"/>
    <property type="match status" value="1"/>
</dbReference>
<dbReference type="Pfam" id="PF00526">
    <property type="entry name" value="Dicty_CTDC"/>
    <property type="match status" value="3"/>
</dbReference>
<name>A0ABP8KT51_9BACT</name>
<sequence length="1230" mass="127343">MIMPFLFYVLTLLLLGSATTQAAVPPTTQNPLRQLILGKLGHQPTVTLDLYVMSQCPYGVQAEQTLIPLVKELGPKVSFRLHYIVAPAAGQGAFRSLHGPAEVAENIRQLVIAERFPARWLDYLLARADNYRSDDWQAAARRVGIDVGDVQRLTQLPTASARLYPHSRQTAERRIRSSPTVLVDGELYRDALKAPTARVGASCTTDAECNDDNACTSDRCDLELGKCTNTPINCDDSNACTLDRCDPLTECSYEPLNCDDNNSATLDSCDPKKGCLNTLVSRVYVNQAVTASGDGTSWGQAFKTLTEALTAANTYASITEIWVAKGLYKPTSNTANRGASFSMKNNVAIYGGFNGDEKSLAARPAINPVTGSPSSTTLSGDIDDDRTLNGNSYHLFYNDGVDNTALLDGFVITGGNADDSGIINSGGGIFNSKSSNPSLTNCSFVGNQATYRGGAIYNQGIGLKLTNCSFVGNQAIGISSSTNEGGAIFSGGSLSLINCSFVNNQTTGSSNSNASRGGAIFNISSLSLINCSFVNNQVSGSRIMRGGAIYNQSGSSKPSLINCSFLGNLATGSSSSTNEGGAIYNDIFSSLGLTNCSFQNNSASGGGAIYNNGSSLSLTNCIVWNNGGSKAFFSNGGSSTVTYSLFDNTTNVGISEPGNLTTAVSPFSSTSSVALAAGSPAIDAGSDAAYTAANGPATDLAGNSRIKGCRIDMGAVEYQDNNNQPLAFTQQPPAATAVCAGAGVSVPVSMTGTVSGYQWYKDGGAVTGQTSATLTLSNVQTSDAGSYSLVVTGACNSLTSTAFSLTVNTPPTSVSLIGSGPLTCVQTSVTLTATAGGAGSYTLSNGQTNNTGVFVVTQPGPYTVTAASTSGCSATATTTVTSHTATATISNFVAGSNPLALGQPFSLTALLSQAANGTPAVIAWGDGTTTAGSVSGGQLTAQRSYTSAGVYSVTVSLAGNCPTSRVYQYAVVYDPTAGFVTGGGWIDSPVVDATICASCTFMRVGGKASFGFVAKYQKGKSLPTGDTDFKFEAGGLVFRSTAYEWLVVAGSKAQFKGTGSINGQGGYGFMLTATDGDLGKAKGPDRFRIKIWQTSSNQTVYDNQYGADDTADPSTQIGGGSIVIHDPNSKNARQAAGLEPVLVADAVLLSSAPNPVAERTTLRFMLPQGGRYQLAVTDLHGRAVAQWPASVAEAGVAYEVTWERGQTPGGVYVGLLRSEQGSKAIRLLLK</sequence>
<keyword evidence="5 8" id="KW-0732">Signal</keyword>
<evidence type="ECO:0000256" key="7">
    <source>
        <dbReference type="ARBA" id="ARBA00023237"/>
    </source>
</evidence>
<feature type="domain" description="Ig-like" evidence="9">
    <location>
        <begin position="735"/>
        <end position="806"/>
    </location>
</feature>
<comment type="caution">
    <text evidence="10">The sequence shown here is derived from an EMBL/GenBank/DDBJ whole genome shotgun (WGS) entry which is preliminary data.</text>
</comment>
<feature type="chain" id="PRO_5046099985" description="Ig-like domain-containing protein" evidence="8">
    <location>
        <begin position="23"/>
        <end position="1230"/>
    </location>
</feature>
<evidence type="ECO:0000256" key="2">
    <source>
        <dbReference type="ARBA" id="ARBA00004442"/>
    </source>
</evidence>